<dbReference type="Pfam" id="PF01535">
    <property type="entry name" value="PPR"/>
    <property type="match status" value="2"/>
</dbReference>
<dbReference type="InterPro" id="IPR011990">
    <property type="entry name" value="TPR-like_helical_dom_sf"/>
</dbReference>
<dbReference type="Proteomes" id="UP001152484">
    <property type="component" value="Unassembled WGS sequence"/>
</dbReference>
<protein>
    <recommendedName>
        <fullName evidence="6">Pentatricopeptide repeat-containing protein</fullName>
    </recommendedName>
</protein>
<evidence type="ECO:0000313" key="5">
    <source>
        <dbReference type="Proteomes" id="UP001152484"/>
    </source>
</evidence>
<dbReference type="Pfam" id="PF13041">
    <property type="entry name" value="PPR_2"/>
    <property type="match status" value="1"/>
</dbReference>
<organism evidence="4 5">
    <name type="scientific">Cuscuta europaea</name>
    <name type="common">European dodder</name>
    <dbReference type="NCBI Taxonomy" id="41803"/>
    <lineage>
        <taxon>Eukaryota</taxon>
        <taxon>Viridiplantae</taxon>
        <taxon>Streptophyta</taxon>
        <taxon>Embryophyta</taxon>
        <taxon>Tracheophyta</taxon>
        <taxon>Spermatophyta</taxon>
        <taxon>Magnoliopsida</taxon>
        <taxon>eudicotyledons</taxon>
        <taxon>Gunneridae</taxon>
        <taxon>Pentapetalae</taxon>
        <taxon>asterids</taxon>
        <taxon>lamiids</taxon>
        <taxon>Solanales</taxon>
        <taxon>Convolvulaceae</taxon>
        <taxon>Cuscuteae</taxon>
        <taxon>Cuscuta</taxon>
        <taxon>Cuscuta subgen. Cuscuta</taxon>
    </lineage>
</organism>
<dbReference type="OrthoDB" id="185373at2759"/>
<dbReference type="NCBIfam" id="TIGR00756">
    <property type="entry name" value="PPR"/>
    <property type="match status" value="2"/>
</dbReference>
<evidence type="ECO:0008006" key="6">
    <source>
        <dbReference type="Google" id="ProtNLM"/>
    </source>
</evidence>
<dbReference type="EMBL" id="CAMAPE010000065">
    <property type="protein sequence ID" value="CAH9114472.1"/>
    <property type="molecule type" value="Genomic_DNA"/>
</dbReference>
<evidence type="ECO:0000256" key="3">
    <source>
        <dbReference type="PROSITE-ProRule" id="PRU00708"/>
    </source>
</evidence>
<comment type="caution">
    <text evidence="4">The sequence shown here is derived from an EMBL/GenBank/DDBJ whole genome shotgun (WGS) entry which is preliminary data.</text>
</comment>
<proteinExistence type="inferred from homology"/>
<dbReference type="AlphaFoldDB" id="A0A9P0ZW79"/>
<feature type="repeat" description="PPR" evidence="3">
    <location>
        <begin position="318"/>
        <end position="352"/>
    </location>
</feature>
<name>A0A9P0ZW79_CUSEU</name>
<evidence type="ECO:0000256" key="1">
    <source>
        <dbReference type="ARBA" id="ARBA00007626"/>
    </source>
</evidence>
<sequence length="506" mass="57665">MPNFRSKKHLRYSNLNVFHTYCSFPFRDVPKPSPYPFQATPSSNCGFDLNILSYKPYLGKYSSRTPSKSNFDLFAHPQIRSFSFNSDPYRLYNSQSTLPQAACRFCSSSSINPPRFFSAQNLSETMVYNEKSESKAMMVSGSGESRRNANEINLVTQIVDIVRSGGEDFRSNLSSMSSSLDSKRILMNTFKVLNQLRISGLDFFRTLVEMKPILYRSGDVCSLIINNCGWLGDQEALLSLLQEFKLQSICLNQMAFEFLPPSEQGKDDLMESTRRVIEMLNKVGGSCLHSGVNVLIEKFCFLNLFQMAKFVMETTDRTVRRYNILIRARCKRGQIEEAHATIEEMLEHGHLPETNTFNYLIGYLCKRDRMDEACQLLHRMKEKGPPPDSITLEAIIYHSAIRGRLDVAFQYLDLTVNLNIVPRPTTLSVILNALFRAKQHEKAYQYVNDMTAKFKTSSNTLYNLLAKLHLKNGDPVIAKNILNEMVKKGLMPKSSTCLICEVSEGE</sequence>
<dbReference type="PANTHER" id="PTHR47936">
    <property type="entry name" value="PPR_LONG DOMAIN-CONTAINING PROTEIN"/>
    <property type="match status" value="1"/>
</dbReference>
<gene>
    <name evidence="4" type="ORF">CEURO_LOCUS20380</name>
</gene>
<keyword evidence="2" id="KW-0677">Repeat</keyword>
<feature type="repeat" description="PPR" evidence="3">
    <location>
        <begin position="458"/>
        <end position="492"/>
    </location>
</feature>
<dbReference type="Gene3D" id="1.25.40.10">
    <property type="entry name" value="Tetratricopeptide repeat domain"/>
    <property type="match status" value="2"/>
</dbReference>
<evidence type="ECO:0000256" key="2">
    <source>
        <dbReference type="ARBA" id="ARBA00022737"/>
    </source>
</evidence>
<dbReference type="PANTHER" id="PTHR47936:SF3">
    <property type="entry name" value="PENTACOTRIPEPTIDE-REPEAT REGION OF PRORP DOMAIN-CONTAINING PROTEIN"/>
    <property type="match status" value="1"/>
</dbReference>
<comment type="similarity">
    <text evidence="1">Belongs to the PPR family. P subfamily.</text>
</comment>
<keyword evidence="5" id="KW-1185">Reference proteome</keyword>
<dbReference type="SUPFAM" id="SSF48452">
    <property type="entry name" value="TPR-like"/>
    <property type="match status" value="1"/>
</dbReference>
<dbReference type="InterPro" id="IPR002885">
    <property type="entry name" value="PPR_rpt"/>
</dbReference>
<dbReference type="PROSITE" id="PS51375">
    <property type="entry name" value="PPR"/>
    <property type="match status" value="3"/>
</dbReference>
<accession>A0A9P0ZW79</accession>
<reference evidence="4" key="1">
    <citation type="submission" date="2022-07" db="EMBL/GenBank/DDBJ databases">
        <authorList>
            <person name="Macas J."/>
            <person name="Novak P."/>
            <person name="Neumann P."/>
        </authorList>
    </citation>
    <scope>NUCLEOTIDE SEQUENCE</scope>
</reference>
<evidence type="ECO:0000313" key="4">
    <source>
        <dbReference type="EMBL" id="CAH9114472.1"/>
    </source>
</evidence>
<feature type="repeat" description="PPR" evidence="3">
    <location>
        <begin position="353"/>
        <end position="387"/>
    </location>
</feature>